<dbReference type="EMBL" id="WWVX01000006">
    <property type="protein sequence ID" value="MZL69999.1"/>
    <property type="molecule type" value="Genomic_DNA"/>
</dbReference>
<dbReference type="RefSeq" id="WP_021660075.1">
    <property type="nucleotide sequence ID" value="NZ_FQVY01000002.1"/>
</dbReference>
<name>A0AAQ1MCJ1_9FIRM</name>
<reference evidence="3" key="1">
    <citation type="submission" date="2016-11" db="EMBL/GenBank/DDBJ databases">
        <authorList>
            <person name="Jaros S."/>
            <person name="Januszkiewicz K."/>
            <person name="Wedrychowicz H."/>
        </authorList>
    </citation>
    <scope>NUCLEOTIDE SEQUENCE [LARGE SCALE GENOMIC DNA]</scope>
    <source>
        <strain evidence="3">DSM 4029</strain>
    </source>
</reference>
<evidence type="ECO:0000313" key="4">
    <source>
        <dbReference type="Proteomes" id="UP000474718"/>
    </source>
</evidence>
<dbReference type="NCBIfam" id="NF046065">
    <property type="entry name" value="MtxRegRemB"/>
    <property type="match status" value="1"/>
</dbReference>
<organism evidence="2 3">
    <name type="scientific">Bittarella massiliensis</name>
    <name type="common">ex Durand et al. 2017</name>
    <dbReference type="NCBI Taxonomy" id="1720313"/>
    <lineage>
        <taxon>Bacteria</taxon>
        <taxon>Bacillati</taxon>
        <taxon>Bacillota</taxon>
        <taxon>Clostridia</taxon>
        <taxon>Eubacteriales</taxon>
        <taxon>Oscillospiraceae</taxon>
        <taxon>Bittarella (ex Durand et al. 2017)</taxon>
    </lineage>
</organism>
<evidence type="ECO:0000313" key="1">
    <source>
        <dbReference type="EMBL" id="MZL69999.1"/>
    </source>
</evidence>
<dbReference type="Proteomes" id="UP000474718">
    <property type="component" value="Unassembled WGS sequence"/>
</dbReference>
<evidence type="ECO:0000313" key="2">
    <source>
        <dbReference type="EMBL" id="SHF99689.1"/>
    </source>
</evidence>
<gene>
    <name evidence="1" type="ORF">GT747_09565</name>
    <name evidence="2" type="ORF">SAMN05444424_1086</name>
</gene>
<reference evidence="1 4" key="3">
    <citation type="journal article" date="2019" name="Nat. Med.">
        <title>A library of human gut bacterial isolates paired with longitudinal multiomics data enables mechanistic microbiome research.</title>
        <authorList>
            <person name="Poyet M."/>
            <person name="Groussin M."/>
            <person name="Gibbons S.M."/>
            <person name="Avila-Pacheco J."/>
            <person name="Jiang X."/>
            <person name="Kearney S.M."/>
            <person name="Perrotta A.R."/>
            <person name="Berdy B."/>
            <person name="Zhao S."/>
            <person name="Lieberman T.D."/>
            <person name="Swanson P.K."/>
            <person name="Smith M."/>
            <person name="Roesemann S."/>
            <person name="Alexander J.E."/>
            <person name="Rich S.A."/>
            <person name="Livny J."/>
            <person name="Vlamakis H."/>
            <person name="Clish C."/>
            <person name="Bullock K."/>
            <person name="Deik A."/>
            <person name="Scott J."/>
            <person name="Pierce K.A."/>
            <person name="Xavier R.J."/>
            <person name="Alm E.J."/>
        </authorList>
    </citation>
    <scope>NUCLEOTIDE SEQUENCE [LARGE SCALE GENOMIC DNA]</scope>
    <source>
        <strain evidence="1 4">BIOML-A2</strain>
    </source>
</reference>
<dbReference type="Proteomes" id="UP000184089">
    <property type="component" value="Unassembled WGS sequence"/>
</dbReference>
<proteinExistence type="predicted"/>
<accession>A0AAQ1MCJ1</accession>
<dbReference type="EMBL" id="FQVY01000002">
    <property type="protein sequence ID" value="SHF99689.1"/>
    <property type="molecule type" value="Genomic_DNA"/>
</dbReference>
<protein>
    <submittedName>
        <fullName evidence="1">DUF370 domain-containing protein</fullName>
    </submittedName>
</protein>
<sequence length="99" mass="10939">MYIHLGQDTVVSTDSIIGIFDIENTSVSRDTKAFFKGCEAAGGVINVCSQQDPLQVELPKSFIICGERGKTRIYISQISSATLRKRAGRYNRKTQPQGQ</sequence>
<evidence type="ECO:0000313" key="3">
    <source>
        <dbReference type="Proteomes" id="UP000184089"/>
    </source>
</evidence>
<keyword evidence="4" id="KW-1185">Reference proteome</keyword>
<comment type="caution">
    <text evidence="2">The sequence shown here is derived from an EMBL/GenBank/DDBJ whole genome shotgun (WGS) entry which is preliminary data.</text>
</comment>
<dbReference type="AlphaFoldDB" id="A0AAQ1MCJ1"/>
<reference evidence="2" key="2">
    <citation type="submission" date="2016-11" db="EMBL/GenBank/DDBJ databases">
        <authorList>
            <person name="Varghese N."/>
            <person name="Submissions S."/>
        </authorList>
    </citation>
    <scope>NUCLEOTIDE SEQUENCE</scope>
    <source>
        <strain evidence="2">DSM 4029</strain>
    </source>
</reference>